<comment type="pathway">
    <text evidence="3">Amino-acid biosynthesis; L-leucine biosynthesis; L-leucine from 3-methyl-2-oxobutanoate: step 4/4.</text>
</comment>
<evidence type="ECO:0000313" key="10">
    <source>
        <dbReference type="Proteomes" id="UP000740413"/>
    </source>
</evidence>
<keyword evidence="9" id="KW-0032">Aminotransferase</keyword>
<dbReference type="SUPFAM" id="SSF56752">
    <property type="entry name" value="D-aminoacid aminotransferase-like PLP-dependent enzymes"/>
    <property type="match status" value="1"/>
</dbReference>
<dbReference type="GO" id="GO:0008483">
    <property type="term" value="F:transaminase activity"/>
    <property type="evidence" value="ECO:0007669"/>
    <property type="project" value="UniProtKB-KW"/>
</dbReference>
<keyword evidence="10" id="KW-1185">Reference proteome</keyword>
<dbReference type="EC" id="2.6.1.42" evidence="5"/>
<evidence type="ECO:0000256" key="8">
    <source>
        <dbReference type="ARBA" id="ARBA00049229"/>
    </source>
</evidence>
<proteinExistence type="inferred from homology"/>
<dbReference type="InterPro" id="IPR043132">
    <property type="entry name" value="BCAT-like_C"/>
</dbReference>
<gene>
    <name evidence="9" type="ORF">HW347_05945</name>
</gene>
<comment type="catalytic activity">
    <reaction evidence="6">
        <text>L-valine + 2-oxoglutarate = 3-methyl-2-oxobutanoate + L-glutamate</text>
        <dbReference type="Rhea" id="RHEA:24813"/>
        <dbReference type="ChEBI" id="CHEBI:11851"/>
        <dbReference type="ChEBI" id="CHEBI:16810"/>
        <dbReference type="ChEBI" id="CHEBI:29985"/>
        <dbReference type="ChEBI" id="CHEBI:57762"/>
        <dbReference type="EC" id="2.6.1.42"/>
    </reaction>
</comment>
<dbReference type="EMBL" id="JACATN010000002">
    <property type="protein sequence ID" value="MBT2160799.1"/>
    <property type="molecule type" value="Genomic_DNA"/>
</dbReference>
<dbReference type="InterPro" id="IPR050571">
    <property type="entry name" value="Class-IV_PLP-Dep_Aminotrnsfr"/>
</dbReference>
<comment type="catalytic activity">
    <reaction evidence="7">
        <text>L-isoleucine + 2-oxoglutarate = (S)-3-methyl-2-oxopentanoate + L-glutamate</text>
        <dbReference type="Rhea" id="RHEA:24801"/>
        <dbReference type="ChEBI" id="CHEBI:16810"/>
        <dbReference type="ChEBI" id="CHEBI:29985"/>
        <dbReference type="ChEBI" id="CHEBI:35146"/>
        <dbReference type="ChEBI" id="CHEBI:58045"/>
        <dbReference type="EC" id="2.6.1.42"/>
    </reaction>
</comment>
<evidence type="ECO:0000313" key="9">
    <source>
        <dbReference type="EMBL" id="MBT2160799.1"/>
    </source>
</evidence>
<dbReference type="PANTHER" id="PTHR42743">
    <property type="entry name" value="AMINO-ACID AMINOTRANSFERASE"/>
    <property type="match status" value="1"/>
</dbReference>
<dbReference type="Gene3D" id="3.20.10.10">
    <property type="entry name" value="D-amino Acid Aminotransferase, subunit A, domain 2"/>
    <property type="match status" value="1"/>
</dbReference>
<name>A0ABS5WC48_9FLAO</name>
<dbReference type="CDD" id="cd00449">
    <property type="entry name" value="PLPDE_IV"/>
    <property type="match status" value="1"/>
</dbReference>
<evidence type="ECO:0000256" key="7">
    <source>
        <dbReference type="ARBA" id="ARBA00048798"/>
    </source>
</evidence>
<dbReference type="InterPro" id="IPR043131">
    <property type="entry name" value="BCAT-like_N"/>
</dbReference>
<comment type="catalytic activity">
    <reaction evidence="8">
        <text>L-leucine + 2-oxoglutarate = 4-methyl-2-oxopentanoate + L-glutamate</text>
        <dbReference type="Rhea" id="RHEA:18321"/>
        <dbReference type="ChEBI" id="CHEBI:16810"/>
        <dbReference type="ChEBI" id="CHEBI:17865"/>
        <dbReference type="ChEBI" id="CHEBI:29985"/>
        <dbReference type="ChEBI" id="CHEBI:57427"/>
        <dbReference type="EC" id="2.6.1.42"/>
    </reaction>
</comment>
<dbReference type="Pfam" id="PF01063">
    <property type="entry name" value="Aminotran_4"/>
    <property type="match status" value="1"/>
</dbReference>
<dbReference type="Gene3D" id="3.30.470.10">
    <property type="match status" value="1"/>
</dbReference>
<organism evidence="9 10">
    <name type="scientific">Zobellia barbeyronii</name>
    <dbReference type="NCBI Taxonomy" id="2748009"/>
    <lineage>
        <taxon>Bacteria</taxon>
        <taxon>Pseudomonadati</taxon>
        <taxon>Bacteroidota</taxon>
        <taxon>Flavobacteriia</taxon>
        <taxon>Flavobacteriales</taxon>
        <taxon>Flavobacteriaceae</taxon>
        <taxon>Zobellia</taxon>
    </lineage>
</organism>
<dbReference type="Proteomes" id="UP000740413">
    <property type="component" value="Unassembled WGS sequence"/>
</dbReference>
<reference evidence="10" key="1">
    <citation type="submission" date="2023-07" db="EMBL/GenBank/DDBJ databases">
        <title>Zobellia barbeyronii sp. nov., a new marine flavobacterium, isolated from green and red algae.</title>
        <authorList>
            <person name="Nedashkovskaya O.I."/>
            <person name="Otstavnykh N."/>
            <person name="Zhukova N."/>
            <person name="Guzev K."/>
            <person name="Chausova V."/>
            <person name="Tekutyeva L."/>
            <person name="Mikhailov V."/>
            <person name="Isaeva M."/>
        </authorList>
    </citation>
    <scope>NUCLEOTIDE SEQUENCE [LARGE SCALE GENOMIC DNA]</scope>
    <source>
        <strain evidence="10">KMM 6746</strain>
    </source>
</reference>
<accession>A0ABS5WC48</accession>
<keyword evidence="9" id="KW-0808">Transferase</keyword>
<dbReference type="InterPro" id="IPR036038">
    <property type="entry name" value="Aminotransferase-like"/>
</dbReference>
<dbReference type="InterPro" id="IPR001544">
    <property type="entry name" value="Aminotrans_IV"/>
</dbReference>
<evidence type="ECO:0000256" key="3">
    <source>
        <dbReference type="ARBA" id="ARBA00005072"/>
    </source>
</evidence>
<evidence type="ECO:0000256" key="4">
    <source>
        <dbReference type="ARBA" id="ARBA00009320"/>
    </source>
</evidence>
<comment type="similarity">
    <text evidence="4">Belongs to the class-IV pyridoxal-phosphate-dependent aminotransferase family.</text>
</comment>
<evidence type="ECO:0000256" key="5">
    <source>
        <dbReference type="ARBA" id="ARBA00013053"/>
    </source>
</evidence>
<sequence length="281" mass="32137">MVNYNGNLLEENTQFLDHQNRGLRYGDALFETMRMVNGKLFFWEDHYLRLMASMRVLRMEIPMDFTMEFLESKISETVEANSLSNSQARIRFTVFREKGGLYLPTTNEISYCIEALPLKNPFYVLSEDAYEVELFKDFYVNADMLSTLKTNNKIINVVGSIFAKENDYQNCLLLNSSKQVIEALNGNIFLVKNGVIKTPPLKDGCLNGIIRKKLIDILGKIEGYKFEEASISPFELQKADELFITNSIAGIQPITRYRKKEFGSTVAKELLGKLNATARLS</sequence>
<dbReference type="PANTHER" id="PTHR42743:SF11">
    <property type="entry name" value="AMINODEOXYCHORISMATE LYASE"/>
    <property type="match status" value="1"/>
</dbReference>
<protein>
    <recommendedName>
        <fullName evidence="5">branched-chain-amino-acid transaminase</fullName>
        <ecNumber evidence="5">2.6.1.42</ecNumber>
    </recommendedName>
</protein>
<comment type="pathway">
    <text evidence="1">Amino-acid biosynthesis; L-isoleucine biosynthesis; L-isoleucine from 2-oxobutanoate: step 4/4.</text>
</comment>
<comment type="pathway">
    <text evidence="2">Amino-acid biosynthesis; L-valine biosynthesis; L-valine from pyruvate: step 4/4.</text>
</comment>
<comment type="caution">
    <text evidence="9">The sequence shown here is derived from an EMBL/GenBank/DDBJ whole genome shotgun (WGS) entry which is preliminary data.</text>
</comment>
<evidence type="ECO:0000256" key="2">
    <source>
        <dbReference type="ARBA" id="ARBA00004931"/>
    </source>
</evidence>
<dbReference type="RefSeq" id="WP_214611002.1">
    <property type="nucleotide sequence ID" value="NZ_JACATN010000002.1"/>
</dbReference>
<evidence type="ECO:0000256" key="6">
    <source>
        <dbReference type="ARBA" id="ARBA00048212"/>
    </source>
</evidence>
<evidence type="ECO:0000256" key="1">
    <source>
        <dbReference type="ARBA" id="ARBA00004824"/>
    </source>
</evidence>